<evidence type="ECO:0000256" key="11">
    <source>
        <dbReference type="ARBA" id="ARBA00023012"/>
    </source>
</evidence>
<dbReference type="InterPro" id="IPR003594">
    <property type="entry name" value="HATPase_dom"/>
</dbReference>
<keyword evidence="4" id="KW-0597">Phosphoprotein</keyword>
<evidence type="ECO:0000256" key="1">
    <source>
        <dbReference type="ARBA" id="ARBA00000085"/>
    </source>
</evidence>
<feature type="compositionally biased region" description="Acidic residues" evidence="12">
    <location>
        <begin position="1031"/>
        <end position="1040"/>
    </location>
</feature>
<feature type="transmembrane region" description="Helical" evidence="13">
    <location>
        <begin position="87"/>
        <end position="107"/>
    </location>
</feature>
<evidence type="ECO:0000256" key="2">
    <source>
        <dbReference type="ARBA" id="ARBA00004370"/>
    </source>
</evidence>
<dbReference type="Gene3D" id="3.30.565.10">
    <property type="entry name" value="Histidine kinase-like ATPase, C-terminal domain"/>
    <property type="match status" value="1"/>
</dbReference>
<dbReference type="InterPro" id="IPR050980">
    <property type="entry name" value="2C_sensor_his_kinase"/>
</dbReference>
<dbReference type="PANTHER" id="PTHR44936:SF9">
    <property type="entry name" value="SENSOR PROTEIN CREC"/>
    <property type="match status" value="1"/>
</dbReference>
<dbReference type="InterPro" id="IPR036890">
    <property type="entry name" value="HATPase_C_sf"/>
</dbReference>
<accession>A0ABX9LMW1</accession>
<keyword evidence="16" id="KW-1185">Reference proteome</keyword>
<evidence type="ECO:0000259" key="14">
    <source>
        <dbReference type="PROSITE" id="PS50885"/>
    </source>
</evidence>
<sequence length="1162" mass="124521">MCTGVRLASLVSVCCNYPRLQDVSRVTPTTSVTRHSPCAHIRREVAKPVRTLDPRTDESPGTGVPAEQEPDEGSRFLLRNWRVRSRLVALILIPTLAALVLGGFRIVTSVATAAQYQQTSQLARLVDRVANLTHELQTERDRSAWSATIGRPAKAAAAVKAQTILTNKAATAVRDLANEIRTGVSDRASAEIEHILGKLDGVESLRGQAAEGNLQPRAVLDQYTLVIDNLLALQDELAKGTVDDRLGSMSVTLAALARAKESASQQRGLLSTVLTSGRFEQAQLQSFLGAMSAQESELRAFRKSATPEERTDYDNTVSGGRVDQAEFLRTLVLDRANSGFDLRGLDQSVRDDTRLWFDAISQPINRMRTVEAKLTSAIVARGQSLKDDEQQRAVVIAVAVALLLIAVLLVTAGVARSLVRPLRRLRSEALEVAGQRLPDTVQKLREAGDNAQVPAIVPIGVVGRDEIGEVARAFDEVHREAIRLAGDEARLRSNVNAMFVNLSRRTQTLVERQLSLIEGLEQGEQDEDRLGNLFKLDHLATRMRRNSENLLVLAGQEAARRWGQPVPIVDIVRASLSEVENYERVDIQVQPGASIVGQAVNDVVHLVAELVENAISFSPRDTKVTVSSNRIDGGGLIISVSDLGIGMTPEELAETNYRLANPPVVDVSVSRRMGLFVVGRLALRHGVRVQLRQQDSGGLTAMVLLPESLLAHAGPAFPGVPGMPQPELTSPMPAVGTGPQFGAPAFGEPAFGAPALASPTSFDNPPRTPVFGADAPGVGAPAAASFERGPFETFPRETTGFDPDPFSRNPFEPPQRNAGNDPFARNPFESGGFERPAEPDPFARNPFDSGGFGQPDPFARSPFESGPFDRAAFDKTPLDKEAPDRGFADRTPFEKTPAERDPFETTTFDSGPFDSRAFESRPFDSGAFDSGSFESSPFDTNPFSRGRVGEAPVDTPWPGHLPPPGSASWPGGQEEGGAGWPGWAGRGSFEGEDNTGPLPVVRSSPLESEEEYLPIFAAVESDWFKKADGPEEKDDSAEDGAESRAWSSPADVGWQAAQAASEPALGGVTSSGLPKRVPKANLVPGSANAPAPSAEPAPAAAATPPPPPPVLSPERVRSRLSSFQQGVRQGRAVARGEAGEDQGYPGAASLGMPDAQDSEKED</sequence>
<keyword evidence="7" id="KW-0547">Nucleotide-binding</keyword>
<comment type="caution">
    <text evidence="15">The sequence shown here is derived from an EMBL/GenBank/DDBJ whole genome shotgun (WGS) entry which is preliminary data.</text>
</comment>
<proteinExistence type="predicted"/>
<dbReference type="InterPro" id="IPR003660">
    <property type="entry name" value="HAMP_dom"/>
</dbReference>
<keyword evidence="8" id="KW-0418">Kinase</keyword>
<feature type="region of interest" description="Disordered" evidence="12">
    <location>
        <begin position="46"/>
        <end position="71"/>
    </location>
</feature>
<feature type="domain" description="HAMP" evidence="14">
    <location>
        <begin position="416"/>
        <end position="486"/>
    </location>
</feature>
<keyword evidence="13" id="KW-0472">Membrane</keyword>
<comment type="subcellular location">
    <subcellularLocation>
        <location evidence="2">Membrane</location>
    </subcellularLocation>
</comment>
<feature type="compositionally biased region" description="Gly residues" evidence="12">
    <location>
        <begin position="973"/>
        <end position="985"/>
    </location>
</feature>
<organism evidence="15 16">
    <name type="scientific">Microbispora triticiradicis</name>
    <dbReference type="NCBI Taxonomy" id="2200763"/>
    <lineage>
        <taxon>Bacteria</taxon>
        <taxon>Bacillati</taxon>
        <taxon>Actinomycetota</taxon>
        <taxon>Actinomycetes</taxon>
        <taxon>Streptosporangiales</taxon>
        <taxon>Streptosporangiaceae</taxon>
        <taxon>Microbispora</taxon>
    </lineage>
</organism>
<dbReference type="InterPro" id="IPR013587">
    <property type="entry name" value="Nitrate/nitrite_sensing"/>
</dbReference>
<evidence type="ECO:0000313" key="15">
    <source>
        <dbReference type="EMBL" id="RGA05237.1"/>
    </source>
</evidence>
<comment type="catalytic activity">
    <reaction evidence="1">
        <text>ATP + protein L-histidine = ADP + protein N-phospho-L-histidine.</text>
        <dbReference type="EC" id="2.7.13.3"/>
    </reaction>
</comment>
<dbReference type="PANTHER" id="PTHR44936">
    <property type="entry name" value="SENSOR PROTEIN CREC"/>
    <property type="match status" value="1"/>
</dbReference>
<dbReference type="SMART" id="SM00304">
    <property type="entry name" value="HAMP"/>
    <property type="match status" value="1"/>
</dbReference>
<keyword evidence="9" id="KW-0067">ATP-binding</keyword>
<feature type="compositionally biased region" description="Polar residues" evidence="12">
    <location>
        <begin position="932"/>
        <end position="943"/>
    </location>
</feature>
<evidence type="ECO:0000256" key="13">
    <source>
        <dbReference type="SAM" id="Phobius"/>
    </source>
</evidence>
<evidence type="ECO:0000256" key="5">
    <source>
        <dbReference type="ARBA" id="ARBA00022679"/>
    </source>
</evidence>
<feature type="compositionally biased region" description="Basic and acidic residues" evidence="12">
    <location>
        <begin position="46"/>
        <end position="58"/>
    </location>
</feature>
<reference evidence="15 16" key="1">
    <citation type="submission" date="2018-08" db="EMBL/GenBank/DDBJ databases">
        <title>Microbispora. triticiradicis sp. nov., a novel actinomycete isolated from the root of wheat (Triticum aestivum L.)).</title>
        <authorList>
            <person name="Han C."/>
        </authorList>
    </citation>
    <scope>NUCLEOTIDE SEQUENCE [LARGE SCALE GENOMIC DNA]</scope>
    <source>
        <strain evidence="15 16">NEAU-HRDPA2-9</strain>
    </source>
</reference>
<dbReference type="EC" id="2.7.13.3" evidence="3"/>
<keyword evidence="10 13" id="KW-1133">Transmembrane helix</keyword>
<evidence type="ECO:0000256" key="12">
    <source>
        <dbReference type="SAM" id="MobiDB-lite"/>
    </source>
</evidence>
<evidence type="ECO:0000256" key="8">
    <source>
        <dbReference type="ARBA" id="ARBA00022777"/>
    </source>
</evidence>
<feature type="transmembrane region" description="Helical" evidence="13">
    <location>
        <begin position="393"/>
        <end position="415"/>
    </location>
</feature>
<feature type="compositionally biased region" description="Basic and acidic residues" evidence="12">
    <location>
        <begin position="871"/>
        <end position="903"/>
    </location>
</feature>
<dbReference type="EMBL" id="QFZU02000040">
    <property type="protein sequence ID" value="RGA05237.1"/>
    <property type="molecule type" value="Genomic_DNA"/>
</dbReference>
<protein>
    <recommendedName>
        <fullName evidence="3">histidine kinase</fullName>
        <ecNumber evidence="3">2.7.13.3</ecNumber>
    </recommendedName>
</protein>
<dbReference type="Gene3D" id="6.10.340.10">
    <property type="match status" value="1"/>
</dbReference>
<feature type="region of interest" description="Disordered" evidence="12">
    <location>
        <begin position="1023"/>
        <end position="1162"/>
    </location>
</feature>
<keyword evidence="6 13" id="KW-0812">Transmembrane</keyword>
<evidence type="ECO:0000256" key="9">
    <source>
        <dbReference type="ARBA" id="ARBA00022840"/>
    </source>
</evidence>
<dbReference type="SUPFAM" id="SSF55874">
    <property type="entry name" value="ATPase domain of HSP90 chaperone/DNA topoisomerase II/histidine kinase"/>
    <property type="match status" value="1"/>
</dbReference>
<name>A0ABX9LMW1_9ACTN</name>
<gene>
    <name evidence="15" type="ORF">DI270_009520</name>
</gene>
<evidence type="ECO:0000256" key="10">
    <source>
        <dbReference type="ARBA" id="ARBA00022989"/>
    </source>
</evidence>
<dbReference type="SMART" id="SM00387">
    <property type="entry name" value="HATPase_c"/>
    <property type="match status" value="1"/>
</dbReference>
<evidence type="ECO:0000313" key="16">
    <source>
        <dbReference type="Proteomes" id="UP000262538"/>
    </source>
</evidence>
<dbReference type="CDD" id="cd06225">
    <property type="entry name" value="HAMP"/>
    <property type="match status" value="1"/>
</dbReference>
<feature type="region of interest" description="Disordered" evidence="12">
    <location>
        <begin position="792"/>
        <end position="1007"/>
    </location>
</feature>
<dbReference type="Pfam" id="PF08376">
    <property type="entry name" value="NIT"/>
    <property type="match status" value="1"/>
</dbReference>
<dbReference type="Proteomes" id="UP000262538">
    <property type="component" value="Unassembled WGS sequence"/>
</dbReference>
<evidence type="ECO:0000256" key="6">
    <source>
        <dbReference type="ARBA" id="ARBA00022692"/>
    </source>
</evidence>
<dbReference type="Pfam" id="PF02518">
    <property type="entry name" value="HATPase_c"/>
    <property type="match status" value="1"/>
</dbReference>
<feature type="compositionally biased region" description="Low complexity" evidence="12">
    <location>
        <begin position="1084"/>
        <end position="1102"/>
    </location>
</feature>
<evidence type="ECO:0000256" key="4">
    <source>
        <dbReference type="ARBA" id="ARBA00022553"/>
    </source>
</evidence>
<dbReference type="PROSITE" id="PS50885">
    <property type="entry name" value="HAMP"/>
    <property type="match status" value="1"/>
</dbReference>
<keyword evidence="11" id="KW-0902">Two-component regulatory system</keyword>
<evidence type="ECO:0000256" key="3">
    <source>
        <dbReference type="ARBA" id="ARBA00012438"/>
    </source>
</evidence>
<evidence type="ECO:0000256" key="7">
    <source>
        <dbReference type="ARBA" id="ARBA00022741"/>
    </source>
</evidence>
<keyword evidence="5" id="KW-0808">Transferase</keyword>